<sequence length="410" mass="46259">MKDWLFNIRKGYGRKLTSLHTWNGWIVVILALTGLILLAGFWRGVLGEGRVWIKWLHIVVGIASIVPVIYYLLLAAKHWKQLAGKPWQRFNVIVVLSLLAGWFVSGVMLWLYRTVGPTWSNVALVVHDALTWVGLPYIIYHSLTRVKWLKEPSRRTIQAPKEPDGIHDAAKPQPVYTRRAFLRLAIGTGLAVTLGPSFIKWLGSSVGTSRNLEDLIENDKNHMVPAPQPMVASSPPIGGGSRGQFRVYTVTPIPTFTNANWSFTIDGLVDKAFNYDWESFVALPRKVQVSDFHCITGWSVYDNTWEGIPLKELLAQAGVKPQARTVKFYSGDGVYTDTLTMEQAMQMDDVMVAFMHDGKPIPSDLGGPVKLIVPKMYAYKSVKWLNRIELIEGEHAGYWIERGYPKDAWI</sequence>
<evidence type="ECO:0000313" key="3">
    <source>
        <dbReference type="EMBL" id="GGF92050.1"/>
    </source>
</evidence>
<dbReference type="PANTHER" id="PTHR43032:SF4">
    <property type="entry name" value="OXIDOREDUCTASE MOLYBDOPTERIN-BINDING DOMAIN-CONTAINING PROTEIN"/>
    <property type="match status" value="1"/>
</dbReference>
<dbReference type="GO" id="GO:0022904">
    <property type="term" value="P:respiratory electron transport chain"/>
    <property type="evidence" value="ECO:0007669"/>
    <property type="project" value="InterPro"/>
</dbReference>
<dbReference type="Pfam" id="PF00174">
    <property type="entry name" value="Oxidored_molyb"/>
    <property type="match status" value="1"/>
</dbReference>
<dbReference type="InterPro" id="IPR000572">
    <property type="entry name" value="OxRdtase_Mopterin-bd_dom"/>
</dbReference>
<protein>
    <recommendedName>
        <fullName evidence="2">Oxidoreductase molybdopterin-binding domain-containing protein</fullName>
    </recommendedName>
</protein>
<dbReference type="SUPFAM" id="SSF56524">
    <property type="entry name" value="Oxidoreductase molybdopterin-binding domain"/>
    <property type="match status" value="1"/>
</dbReference>
<comment type="caution">
    <text evidence="3">The sequence shown here is derived from an EMBL/GenBank/DDBJ whole genome shotgun (WGS) entry which is preliminary data.</text>
</comment>
<accession>A0A917CLT6</accession>
<keyword evidence="1" id="KW-0472">Membrane</keyword>
<feature type="transmembrane region" description="Helical" evidence="1">
    <location>
        <begin position="21"/>
        <end position="43"/>
    </location>
</feature>
<dbReference type="EMBL" id="BMGR01000002">
    <property type="protein sequence ID" value="GGF92050.1"/>
    <property type="molecule type" value="Genomic_DNA"/>
</dbReference>
<keyword evidence="1" id="KW-0812">Transmembrane</keyword>
<feature type="transmembrane region" description="Helical" evidence="1">
    <location>
        <begin position="93"/>
        <end position="112"/>
    </location>
</feature>
<feature type="transmembrane region" description="Helical" evidence="1">
    <location>
        <begin position="118"/>
        <end position="140"/>
    </location>
</feature>
<dbReference type="GO" id="GO:0016020">
    <property type="term" value="C:membrane"/>
    <property type="evidence" value="ECO:0007669"/>
    <property type="project" value="InterPro"/>
</dbReference>
<feature type="transmembrane region" description="Helical" evidence="1">
    <location>
        <begin position="55"/>
        <end position="73"/>
    </location>
</feature>
<dbReference type="InterPro" id="IPR036374">
    <property type="entry name" value="OxRdtase_Mopterin-bd_sf"/>
</dbReference>
<name>A0A917CLT6_9BACL</name>
<dbReference type="AlphaFoldDB" id="A0A917CLT6"/>
<gene>
    <name evidence="3" type="ORF">GCM10010916_06750</name>
</gene>
<dbReference type="Proteomes" id="UP000644756">
    <property type="component" value="Unassembled WGS sequence"/>
</dbReference>
<dbReference type="Gene3D" id="3.90.420.10">
    <property type="entry name" value="Oxidoreductase, molybdopterin-binding domain"/>
    <property type="match status" value="1"/>
</dbReference>
<feature type="domain" description="Oxidoreductase molybdopterin-binding" evidence="2">
    <location>
        <begin position="252"/>
        <end position="399"/>
    </location>
</feature>
<keyword evidence="4" id="KW-1185">Reference proteome</keyword>
<keyword evidence="1" id="KW-1133">Transmembrane helix</keyword>
<dbReference type="InterPro" id="IPR016174">
    <property type="entry name" value="Di-haem_cyt_TM"/>
</dbReference>
<evidence type="ECO:0000313" key="4">
    <source>
        <dbReference type="Proteomes" id="UP000644756"/>
    </source>
</evidence>
<reference evidence="3" key="2">
    <citation type="submission" date="2020-09" db="EMBL/GenBank/DDBJ databases">
        <authorList>
            <person name="Sun Q."/>
            <person name="Zhou Y."/>
        </authorList>
    </citation>
    <scope>NUCLEOTIDE SEQUENCE</scope>
    <source>
        <strain evidence="3">CGMCC 1.12987</strain>
    </source>
</reference>
<dbReference type="RefSeq" id="WP_188529014.1">
    <property type="nucleotide sequence ID" value="NZ_BMGR01000002.1"/>
</dbReference>
<proteinExistence type="predicted"/>
<reference evidence="3" key="1">
    <citation type="journal article" date="2014" name="Int. J. Syst. Evol. Microbiol.">
        <title>Complete genome sequence of Corynebacterium casei LMG S-19264T (=DSM 44701T), isolated from a smear-ripened cheese.</title>
        <authorList>
            <consortium name="US DOE Joint Genome Institute (JGI-PGF)"/>
            <person name="Walter F."/>
            <person name="Albersmeier A."/>
            <person name="Kalinowski J."/>
            <person name="Ruckert C."/>
        </authorList>
    </citation>
    <scope>NUCLEOTIDE SEQUENCE</scope>
    <source>
        <strain evidence="3">CGMCC 1.12987</strain>
    </source>
</reference>
<evidence type="ECO:0000259" key="2">
    <source>
        <dbReference type="Pfam" id="PF00174"/>
    </source>
</evidence>
<feature type="transmembrane region" description="Helical" evidence="1">
    <location>
        <begin position="181"/>
        <end position="202"/>
    </location>
</feature>
<evidence type="ECO:0000256" key="1">
    <source>
        <dbReference type="SAM" id="Phobius"/>
    </source>
</evidence>
<dbReference type="PANTHER" id="PTHR43032">
    <property type="entry name" value="PROTEIN-METHIONINE-SULFOXIDE REDUCTASE"/>
    <property type="match status" value="1"/>
</dbReference>
<dbReference type="SUPFAM" id="SSF81342">
    <property type="entry name" value="Transmembrane di-heme cytochromes"/>
    <property type="match status" value="1"/>
</dbReference>
<organism evidence="3 4">
    <name type="scientific">Paenibacillus abyssi</name>
    <dbReference type="NCBI Taxonomy" id="1340531"/>
    <lineage>
        <taxon>Bacteria</taxon>
        <taxon>Bacillati</taxon>
        <taxon>Bacillota</taxon>
        <taxon>Bacilli</taxon>
        <taxon>Bacillales</taxon>
        <taxon>Paenibacillaceae</taxon>
        <taxon>Paenibacillus</taxon>
    </lineage>
</organism>